<evidence type="ECO:0000256" key="3">
    <source>
        <dbReference type="SAM" id="MobiDB-lite"/>
    </source>
</evidence>
<protein>
    <submittedName>
        <fullName evidence="5">Cysteine proteinase</fullName>
    </submittedName>
</protein>
<name>A0AAD7HGH5_9AGAR</name>
<comment type="caution">
    <text evidence="5">The sequence shown here is derived from an EMBL/GenBank/DDBJ whole genome shotgun (WGS) entry which is preliminary data.</text>
</comment>
<dbReference type="Gene3D" id="3.90.70.10">
    <property type="entry name" value="Cysteine proteinases"/>
    <property type="match status" value="1"/>
</dbReference>
<feature type="compositionally biased region" description="Pro residues" evidence="3">
    <location>
        <begin position="687"/>
        <end position="701"/>
    </location>
</feature>
<dbReference type="InterPro" id="IPR001300">
    <property type="entry name" value="Peptidase_C2_calpain_cat"/>
</dbReference>
<dbReference type="Proteomes" id="UP001215598">
    <property type="component" value="Unassembled WGS sequence"/>
</dbReference>
<accession>A0AAD7HGH5</accession>
<evidence type="ECO:0000256" key="2">
    <source>
        <dbReference type="PROSITE-ProRule" id="PRU00239"/>
    </source>
</evidence>
<dbReference type="GO" id="GO:0004198">
    <property type="term" value="F:calcium-dependent cysteine-type endopeptidase activity"/>
    <property type="evidence" value="ECO:0007669"/>
    <property type="project" value="InterPro"/>
</dbReference>
<evidence type="ECO:0000256" key="1">
    <source>
        <dbReference type="PIRSR" id="PIRSR622684-1"/>
    </source>
</evidence>
<evidence type="ECO:0000313" key="5">
    <source>
        <dbReference type="EMBL" id="KAJ7720017.1"/>
    </source>
</evidence>
<proteinExistence type="predicted"/>
<evidence type="ECO:0000313" key="6">
    <source>
        <dbReference type="Proteomes" id="UP001215598"/>
    </source>
</evidence>
<dbReference type="SUPFAM" id="SSF54001">
    <property type="entry name" value="Cysteine proteinases"/>
    <property type="match status" value="1"/>
</dbReference>
<feature type="active site" evidence="1 2">
    <location>
        <position position="130"/>
    </location>
</feature>
<feature type="active site" evidence="1 2">
    <location>
        <position position="336"/>
    </location>
</feature>
<dbReference type="InterPro" id="IPR038765">
    <property type="entry name" value="Papain-like_cys_pep_sf"/>
</dbReference>
<dbReference type="InterPro" id="IPR022684">
    <property type="entry name" value="Calpain_cysteine_protease"/>
</dbReference>
<keyword evidence="6" id="KW-1185">Reference proteome</keyword>
<keyword evidence="2" id="KW-0378">Hydrolase</keyword>
<reference evidence="5" key="1">
    <citation type="submission" date="2023-03" db="EMBL/GenBank/DDBJ databases">
        <title>Massive genome expansion in bonnet fungi (Mycena s.s.) driven by repeated elements and novel gene families across ecological guilds.</title>
        <authorList>
            <consortium name="Lawrence Berkeley National Laboratory"/>
            <person name="Harder C.B."/>
            <person name="Miyauchi S."/>
            <person name="Viragh M."/>
            <person name="Kuo A."/>
            <person name="Thoen E."/>
            <person name="Andreopoulos B."/>
            <person name="Lu D."/>
            <person name="Skrede I."/>
            <person name="Drula E."/>
            <person name="Henrissat B."/>
            <person name="Morin E."/>
            <person name="Kohler A."/>
            <person name="Barry K."/>
            <person name="LaButti K."/>
            <person name="Morin E."/>
            <person name="Salamov A."/>
            <person name="Lipzen A."/>
            <person name="Mereny Z."/>
            <person name="Hegedus B."/>
            <person name="Baldrian P."/>
            <person name="Stursova M."/>
            <person name="Weitz H."/>
            <person name="Taylor A."/>
            <person name="Grigoriev I.V."/>
            <person name="Nagy L.G."/>
            <person name="Martin F."/>
            <person name="Kauserud H."/>
        </authorList>
    </citation>
    <scope>NUCLEOTIDE SEQUENCE</scope>
    <source>
        <strain evidence="5">CBHHK182m</strain>
    </source>
</reference>
<sequence length="744" mass="83034">MPSSFFKLFTHELAAGLDPAEVLSALPDQDDDDPSPTIGLLATPELEGVIAECKSNVARIAKQCKARNLRYRDVDFDIGNERGRCLNGLVMTEPYNPSDVQRVTQLFENPQFFLGAPYSNEIIQGQCANCWFISALAATSTVEGLVEKYCVARDEQCGVYGFVFWRDVRWVSVIVDDLLYTSVPKYEELSIPEKALFQNDKDRYNTSAPKGSHTLYFSRSGKLGETWISLVEKAYAKVHGDYGSLSTGYCSEGVEDLTGGVSSFIQSKDILDKDKFWKDELSNANRDRIFACSFQGLNPARHGDYNATISGIRGKHSYAVLKTLEYKGKRFLMIRNPSGHAGWTGPWSDGSKEWTSEWMGALPLLGHAFGDAGKFVMEYTDFLSCFTQVDRTKLFDSSWTMRHEVLRISSRPFPSSAFGYGDLCFSFSLSKTTFTIIVLSQLDARYFKGLTGPPRDLNFNFILYKKGQTEPVDTSSQSPYTSRSISLEFPELEAGEYVVHCRLDKVPMTDNTSTDGWSQSKLVRVLGQRIISESVATSEFPFAFRYAQLIIPSSDVQADLQEENMPIPLNILAGQDLADLARKASNLKTDRMKLPRELEPLRIEPECPPPDVQVKEDLKADMLEDPDTTKTITTTTVIRGPTKMTTDTKEIVFFGPAGSSQNSSRHDDDSDTIPGDPEPREHSRPSSPAPSFLPPPPPPSDTPFLGLKIYTSREVSVYIKGQLRHDMRTSFEGLTAADWNSLAI</sequence>
<dbReference type="PANTHER" id="PTHR10183">
    <property type="entry name" value="CALPAIN"/>
    <property type="match status" value="1"/>
</dbReference>
<dbReference type="PROSITE" id="PS50203">
    <property type="entry name" value="CALPAIN_CAT"/>
    <property type="match status" value="1"/>
</dbReference>
<organism evidence="5 6">
    <name type="scientific">Mycena metata</name>
    <dbReference type="NCBI Taxonomy" id="1033252"/>
    <lineage>
        <taxon>Eukaryota</taxon>
        <taxon>Fungi</taxon>
        <taxon>Dikarya</taxon>
        <taxon>Basidiomycota</taxon>
        <taxon>Agaricomycotina</taxon>
        <taxon>Agaricomycetes</taxon>
        <taxon>Agaricomycetidae</taxon>
        <taxon>Agaricales</taxon>
        <taxon>Marasmiineae</taxon>
        <taxon>Mycenaceae</taxon>
        <taxon>Mycena</taxon>
    </lineage>
</organism>
<evidence type="ECO:0000259" key="4">
    <source>
        <dbReference type="PROSITE" id="PS50203"/>
    </source>
</evidence>
<dbReference type="PRINTS" id="PR00704">
    <property type="entry name" value="CALPAIN"/>
</dbReference>
<dbReference type="EMBL" id="JARKIB010000245">
    <property type="protein sequence ID" value="KAJ7720017.1"/>
    <property type="molecule type" value="Genomic_DNA"/>
</dbReference>
<keyword evidence="2" id="KW-0788">Thiol protease</keyword>
<feature type="active site" evidence="1 2">
    <location>
        <position position="316"/>
    </location>
</feature>
<dbReference type="Pfam" id="PF00648">
    <property type="entry name" value="Peptidase_C2"/>
    <property type="match status" value="1"/>
</dbReference>
<feature type="region of interest" description="Disordered" evidence="3">
    <location>
        <begin position="654"/>
        <end position="705"/>
    </location>
</feature>
<dbReference type="PANTHER" id="PTHR10183:SF425">
    <property type="entry name" value="CALPAIN-5"/>
    <property type="match status" value="1"/>
</dbReference>
<feature type="domain" description="Calpain catalytic" evidence="4">
    <location>
        <begin position="101"/>
        <end position="395"/>
    </location>
</feature>
<dbReference type="AlphaFoldDB" id="A0AAD7HGH5"/>
<dbReference type="SMART" id="SM00230">
    <property type="entry name" value="CysPc"/>
    <property type="match status" value="1"/>
</dbReference>
<keyword evidence="2" id="KW-0645">Protease</keyword>
<dbReference type="GO" id="GO:0006508">
    <property type="term" value="P:proteolysis"/>
    <property type="evidence" value="ECO:0007669"/>
    <property type="project" value="UniProtKB-KW"/>
</dbReference>
<gene>
    <name evidence="5" type="ORF">B0H16DRAFT_392087</name>
</gene>